<evidence type="ECO:0000256" key="8">
    <source>
        <dbReference type="ARBA" id="ARBA00022985"/>
    </source>
</evidence>
<evidence type="ECO:0000256" key="7">
    <source>
        <dbReference type="ARBA" id="ARBA00022692"/>
    </source>
</evidence>
<protein>
    <recommendedName>
        <fullName evidence="13">EamA domain-containing protein</fullName>
    </recommendedName>
</protein>
<evidence type="ECO:0000313" key="15">
    <source>
        <dbReference type="Proteomes" id="UP000838686"/>
    </source>
</evidence>
<keyword evidence="9 12" id="KW-1133">Transmembrane helix</keyword>
<keyword evidence="3" id="KW-1003">Cell membrane</keyword>
<dbReference type="InterPro" id="IPR037185">
    <property type="entry name" value="EmrE-like"/>
</dbReference>
<evidence type="ECO:0000313" key="14">
    <source>
        <dbReference type="EMBL" id="CAH1193333.1"/>
    </source>
</evidence>
<dbReference type="Gene3D" id="1.10.3730.20">
    <property type="match status" value="1"/>
</dbReference>
<keyword evidence="11 12" id="KW-0472">Membrane</keyword>
<evidence type="ECO:0000256" key="10">
    <source>
        <dbReference type="ARBA" id="ARBA00023098"/>
    </source>
</evidence>
<dbReference type="RefSeq" id="WP_236338669.1">
    <property type="nucleotide sequence ID" value="NZ_CAKMMF010000002.1"/>
</dbReference>
<keyword evidence="6" id="KW-0441">Lipid A biosynthesis</keyword>
<comment type="caution">
    <text evidence="14">The sequence shown here is derived from an EMBL/GenBank/DDBJ whole genome shotgun (WGS) entry which is preliminary data.</text>
</comment>
<comment type="similarity">
    <text evidence="2">Belongs to the EamA transporter family.</text>
</comment>
<gene>
    <name evidence="14" type="ORF">PAECIP111893_00436</name>
</gene>
<evidence type="ECO:0000259" key="13">
    <source>
        <dbReference type="Pfam" id="PF00892"/>
    </source>
</evidence>
<evidence type="ECO:0000256" key="2">
    <source>
        <dbReference type="ARBA" id="ARBA00007362"/>
    </source>
</evidence>
<keyword evidence="8" id="KW-0448">Lipopolysaccharide biosynthesis</keyword>
<dbReference type="SUPFAM" id="SSF103481">
    <property type="entry name" value="Multidrug resistance efflux transporter EmrE"/>
    <property type="match status" value="1"/>
</dbReference>
<dbReference type="PANTHER" id="PTHR30561">
    <property type="entry name" value="SMR FAMILY PROTON-DEPENDENT DRUG EFFLUX TRANSPORTER SUGE"/>
    <property type="match status" value="1"/>
</dbReference>
<comment type="subcellular location">
    <subcellularLocation>
        <location evidence="1">Cell membrane</location>
        <topology evidence="1">Multi-pass membrane protein</topology>
    </subcellularLocation>
</comment>
<evidence type="ECO:0000256" key="9">
    <source>
        <dbReference type="ARBA" id="ARBA00022989"/>
    </source>
</evidence>
<sequence length="117" mass="12479">MILILLLAALVFNLLAQGLLKHAVNGLGDNGFSIGYITKLVVNPYIISGAVVYGLSFFFYVLALSKGDLSKVSPVSQALTTIGVVLISVIAFNEPLTISKILGIALLMIGTYIIFNY</sequence>
<organism evidence="14 15">
    <name type="scientific">Paenibacillus plantiphilus</name>
    <dbReference type="NCBI Taxonomy" id="2905650"/>
    <lineage>
        <taxon>Bacteria</taxon>
        <taxon>Bacillati</taxon>
        <taxon>Bacillota</taxon>
        <taxon>Bacilli</taxon>
        <taxon>Bacillales</taxon>
        <taxon>Paenibacillaceae</taxon>
        <taxon>Paenibacillus</taxon>
    </lineage>
</organism>
<evidence type="ECO:0000256" key="1">
    <source>
        <dbReference type="ARBA" id="ARBA00004651"/>
    </source>
</evidence>
<evidence type="ECO:0000256" key="4">
    <source>
        <dbReference type="ARBA" id="ARBA00022516"/>
    </source>
</evidence>
<feature type="transmembrane region" description="Helical" evidence="12">
    <location>
        <begin position="40"/>
        <end position="63"/>
    </location>
</feature>
<evidence type="ECO:0000256" key="6">
    <source>
        <dbReference type="ARBA" id="ARBA00022556"/>
    </source>
</evidence>
<dbReference type="InterPro" id="IPR000390">
    <property type="entry name" value="Small_drug/metabolite_transptr"/>
</dbReference>
<keyword evidence="10" id="KW-0443">Lipid metabolism</keyword>
<accession>A0ABM9BU20</accession>
<proteinExistence type="inferred from homology"/>
<keyword evidence="5" id="KW-0997">Cell inner membrane</keyword>
<evidence type="ECO:0000256" key="11">
    <source>
        <dbReference type="ARBA" id="ARBA00023136"/>
    </source>
</evidence>
<dbReference type="Proteomes" id="UP000838686">
    <property type="component" value="Unassembled WGS sequence"/>
</dbReference>
<dbReference type="PANTHER" id="PTHR30561:SF9">
    <property type="entry name" value="4-AMINO-4-DEOXY-L-ARABINOSE-PHOSPHOUNDECAPRENOL FLIPPASE SUBUNIT ARNF-RELATED"/>
    <property type="match status" value="1"/>
</dbReference>
<evidence type="ECO:0000256" key="12">
    <source>
        <dbReference type="SAM" id="Phobius"/>
    </source>
</evidence>
<keyword evidence="15" id="KW-1185">Reference proteome</keyword>
<dbReference type="EMBL" id="CAKMMF010000002">
    <property type="protein sequence ID" value="CAH1193333.1"/>
    <property type="molecule type" value="Genomic_DNA"/>
</dbReference>
<dbReference type="Pfam" id="PF00892">
    <property type="entry name" value="EamA"/>
    <property type="match status" value="1"/>
</dbReference>
<reference evidence="14" key="1">
    <citation type="submission" date="2022-01" db="EMBL/GenBank/DDBJ databases">
        <authorList>
            <person name="Criscuolo A."/>
        </authorList>
    </citation>
    <scope>NUCLEOTIDE SEQUENCE</scope>
    <source>
        <strain evidence="14">CIP111893</strain>
    </source>
</reference>
<keyword evidence="4" id="KW-0444">Lipid biosynthesis</keyword>
<name>A0ABM9BU20_9BACL</name>
<keyword evidence="7 12" id="KW-0812">Transmembrane</keyword>
<evidence type="ECO:0000256" key="5">
    <source>
        <dbReference type="ARBA" id="ARBA00022519"/>
    </source>
</evidence>
<feature type="transmembrane region" description="Helical" evidence="12">
    <location>
        <begin position="98"/>
        <end position="115"/>
    </location>
</feature>
<feature type="domain" description="EamA" evidence="13">
    <location>
        <begin position="45"/>
        <end position="115"/>
    </location>
</feature>
<evidence type="ECO:0000256" key="3">
    <source>
        <dbReference type="ARBA" id="ARBA00022475"/>
    </source>
</evidence>
<dbReference type="InterPro" id="IPR000620">
    <property type="entry name" value="EamA_dom"/>
</dbReference>
<feature type="transmembrane region" description="Helical" evidence="12">
    <location>
        <begin position="75"/>
        <end position="92"/>
    </location>
</feature>